<organism evidence="3 4">
    <name type="scientific">Robiginitalea aurantiaca</name>
    <dbReference type="NCBI Taxonomy" id="3056915"/>
    <lineage>
        <taxon>Bacteria</taxon>
        <taxon>Pseudomonadati</taxon>
        <taxon>Bacteroidota</taxon>
        <taxon>Flavobacteriia</taxon>
        <taxon>Flavobacteriales</taxon>
        <taxon>Flavobacteriaceae</taxon>
        <taxon>Robiginitalea</taxon>
    </lineage>
</organism>
<sequence>MNYKVKSLIYLFAFILSAVLYQQMDDSTGSEPIKQSQEISMNGTLDFSDQDTLL</sequence>
<evidence type="ECO:0000256" key="1">
    <source>
        <dbReference type="SAM" id="MobiDB-lite"/>
    </source>
</evidence>
<dbReference type="Proteomes" id="UP001174839">
    <property type="component" value="Unassembled WGS sequence"/>
</dbReference>
<feature type="region of interest" description="Disordered" evidence="1">
    <location>
        <begin position="27"/>
        <end position="54"/>
    </location>
</feature>
<reference evidence="3" key="1">
    <citation type="submission" date="2023-06" db="EMBL/GenBank/DDBJ databases">
        <title>Robiginitalea aurantiacus sp. nov. and Algoriphagus sediminis sp. nov., isolated from coastal sediment.</title>
        <authorList>
            <person name="Zhou Z.Y."/>
            <person name="An J."/>
            <person name="Jia Y.W."/>
            <person name="Du Z.J."/>
        </authorList>
    </citation>
    <scope>NUCLEOTIDE SEQUENCE</scope>
    <source>
        <strain evidence="3">M39</strain>
    </source>
</reference>
<dbReference type="EMBL" id="JAUDUY010000003">
    <property type="protein sequence ID" value="MDM9631589.1"/>
    <property type="molecule type" value="Genomic_DNA"/>
</dbReference>
<gene>
    <name evidence="3" type="ORF">QU605_08915</name>
</gene>
<keyword evidence="2" id="KW-0472">Membrane</keyword>
<protein>
    <submittedName>
        <fullName evidence="3">Uncharacterized protein</fullName>
    </submittedName>
</protein>
<comment type="caution">
    <text evidence="3">The sequence shown here is derived from an EMBL/GenBank/DDBJ whole genome shotgun (WGS) entry which is preliminary data.</text>
</comment>
<keyword evidence="2" id="KW-0812">Transmembrane</keyword>
<evidence type="ECO:0000256" key="2">
    <source>
        <dbReference type="SAM" id="Phobius"/>
    </source>
</evidence>
<proteinExistence type="predicted"/>
<accession>A0ABT7WF94</accession>
<keyword evidence="2" id="KW-1133">Transmembrane helix</keyword>
<keyword evidence="4" id="KW-1185">Reference proteome</keyword>
<evidence type="ECO:0000313" key="4">
    <source>
        <dbReference type="Proteomes" id="UP001174839"/>
    </source>
</evidence>
<dbReference type="RefSeq" id="WP_289724940.1">
    <property type="nucleotide sequence ID" value="NZ_JAUDUY010000003.1"/>
</dbReference>
<name>A0ABT7WF94_9FLAO</name>
<feature type="transmembrane region" description="Helical" evidence="2">
    <location>
        <begin position="7"/>
        <end position="24"/>
    </location>
</feature>
<evidence type="ECO:0000313" key="3">
    <source>
        <dbReference type="EMBL" id="MDM9631589.1"/>
    </source>
</evidence>